<dbReference type="AlphaFoldDB" id="A0A075HTZ8"/>
<proteinExistence type="predicted"/>
<protein>
    <submittedName>
        <fullName evidence="1">Uncharacterized protein</fullName>
    </submittedName>
</protein>
<organism evidence="1">
    <name type="scientific">uncultured marine group II/III euryarchaeote KM3_77_D02</name>
    <dbReference type="NCBI Taxonomy" id="1456509"/>
    <lineage>
        <taxon>Archaea</taxon>
        <taxon>Methanobacteriati</taxon>
        <taxon>Methanobacteriota</taxon>
        <taxon>environmental samples</taxon>
    </lineage>
</organism>
<name>A0A075HTZ8_9EURY</name>
<evidence type="ECO:0000313" key="1">
    <source>
        <dbReference type="EMBL" id="AIF17333.1"/>
    </source>
</evidence>
<reference evidence="1" key="1">
    <citation type="journal article" date="2014" name="Genome Biol. Evol.">
        <title>Pangenome evidence for extensive interdomain horizontal transfer affecting lineage core and shell genes in uncultured planktonic thaumarchaeota and euryarchaeota.</title>
        <authorList>
            <person name="Deschamps P."/>
            <person name="Zivanovic Y."/>
            <person name="Moreira D."/>
            <person name="Rodriguez-Valera F."/>
            <person name="Lopez-Garcia P."/>
        </authorList>
    </citation>
    <scope>NUCLEOTIDE SEQUENCE</scope>
</reference>
<dbReference type="EMBL" id="KF901079">
    <property type="protein sequence ID" value="AIF17333.1"/>
    <property type="molecule type" value="Genomic_DNA"/>
</dbReference>
<accession>A0A075HTZ8</accession>
<sequence>MLRRADYFLQLGVGEPVVRGGIGVCTWVSVVDLGNVGRDDTALGASGDSEPDGDSVCGVARPCPSHHHDLPILEQRSRLVDTVRDGTGHWDPGICETLTNYGGVETGGGDADFVKSVLGVDEGSCKCDSLACGGSAADDETEPVVHRDTVSNDLNQTLEPGVPLFYLGSQKAAS</sequence>